<reference evidence="2" key="2">
    <citation type="submission" date="2020-07" db="EMBL/GenBank/DDBJ databases">
        <authorList>
            <person name="Vera ALvarez R."/>
            <person name="Arias-Moreno D.M."/>
            <person name="Jimenez-Jacinto V."/>
            <person name="Jimenez-Bremont J.F."/>
            <person name="Swaminathan K."/>
            <person name="Moose S.P."/>
            <person name="Guerrero-Gonzalez M.L."/>
            <person name="Marino-Ramirez L."/>
            <person name="Landsman D."/>
            <person name="Rodriguez-Kessler M."/>
            <person name="Delgado-Sanchez P."/>
        </authorList>
    </citation>
    <scope>NUCLEOTIDE SEQUENCE</scope>
    <source>
        <tissue evidence="2">Cladode</tissue>
    </source>
</reference>
<reference evidence="2" key="1">
    <citation type="journal article" date="2013" name="J. Plant Res.">
        <title>Effect of fungi and light on seed germination of three Opuntia species from semiarid lands of central Mexico.</title>
        <authorList>
            <person name="Delgado-Sanchez P."/>
            <person name="Jimenez-Bremont J.F."/>
            <person name="Guerrero-Gonzalez Mde L."/>
            <person name="Flores J."/>
        </authorList>
    </citation>
    <scope>NUCLEOTIDE SEQUENCE</scope>
    <source>
        <tissue evidence="2">Cladode</tissue>
    </source>
</reference>
<feature type="chain" id="PRO_5027654480" evidence="1">
    <location>
        <begin position="23"/>
        <end position="178"/>
    </location>
</feature>
<feature type="signal peptide" evidence="1">
    <location>
        <begin position="1"/>
        <end position="22"/>
    </location>
</feature>
<organism evidence="2">
    <name type="scientific">Opuntia streptacantha</name>
    <name type="common">Prickly pear cactus</name>
    <name type="synonym">Opuntia cardona</name>
    <dbReference type="NCBI Taxonomy" id="393608"/>
    <lineage>
        <taxon>Eukaryota</taxon>
        <taxon>Viridiplantae</taxon>
        <taxon>Streptophyta</taxon>
        <taxon>Embryophyta</taxon>
        <taxon>Tracheophyta</taxon>
        <taxon>Spermatophyta</taxon>
        <taxon>Magnoliopsida</taxon>
        <taxon>eudicotyledons</taxon>
        <taxon>Gunneridae</taxon>
        <taxon>Pentapetalae</taxon>
        <taxon>Caryophyllales</taxon>
        <taxon>Cactineae</taxon>
        <taxon>Cactaceae</taxon>
        <taxon>Opuntioideae</taxon>
        <taxon>Opuntia</taxon>
    </lineage>
</organism>
<sequence length="178" mass="21219">MQILIFRWIWFQILLLLQPALLNRTLTPNNNLRPSLLLHTFLGVSPRANNQSNKIIARVFFLRDIKLLLKLRRAVISRGLKRRIFLNDLRYNLLSFSIQFFTSTIFPSINPNSHIIVDWFWGRGPSTFRSVIQRQTRLQFPTNLKKPTIKSLNFRIKFNTSHEIRELNHRFRLVVRPS</sequence>
<keyword evidence="1" id="KW-0732">Signal</keyword>
<name>A0A7C9EAU5_OPUST</name>
<evidence type="ECO:0000256" key="1">
    <source>
        <dbReference type="SAM" id="SignalP"/>
    </source>
</evidence>
<evidence type="ECO:0000313" key="2">
    <source>
        <dbReference type="EMBL" id="MBA4663482.1"/>
    </source>
</evidence>
<protein>
    <submittedName>
        <fullName evidence="2">Uncharacterized protein</fullName>
    </submittedName>
</protein>
<proteinExistence type="predicted"/>
<dbReference type="EMBL" id="GISG01220439">
    <property type="protein sequence ID" value="MBA4663482.1"/>
    <property type="molecule type" value="Transcribed_RNA"/>
</dbReference>
<accession>A0A7C9EAU5</accession>
<dbReference type="AlphaFoldDB" id="A0A7C9EAU5"/>